<gene>
    <name evidence="1" type="ORF">ACHAW5_001352</name>
</gene>
<proteinExistence type="predicted"/>
<comment type="caution">
    <text evidence="1">The sequence shown here is derived from an EMBL/GenBank/DDBJ whole genome shotgun (WGS) entry which is preliminary data.</text>
</comment>
<organism evidence="1 2">
    <name type="scientific">Stephanodiscus triporus</name>
    <dbReference type="NCBI Taxonomy" id="2934178"/>
    <lineage>
        <taxon>Eukaryota</taxon>
        <taxon>Sar</taxon>
        <taxon>Stramenopiles</taxon>
        <taxon>Ochrophyta</taxon>
        <taxon>Bacillariophyta</taxon>
        <taxon>Coscinodiscophyceae</taxon>
        <taxon>Thalassiosirophycidae</taxon>
        <taxon>Stephanodiscales</taxon>
        <taxon>Stephanodiscaceae</taxon>
        <taxon>Stephanodiscus</taxon>
    </lineage>
</organism>
<dbReference type="AlphaFoldDB" id="A0ABD3P363"/>
<keyword evidence="2" id="KW-1185">Reference proteome</keyword>
<sequence>MLMFITSVISTYLGYSHSIYCDWALAGGVTYLNNSKRREFVVSTNPNLSIKSDIILNIPISFDGFTHDDHFMKNLSLETLTQRTTYYYGITRPVEEAVVDEVGSFSMPAPKGTRMSFAIATGSCALT</sequence>
<dbReference type="EMBL" id="JALLAZ020001093">
    <property type="protein sequence ID" value="KAL3780885.1"/>
    <property type="molecule type" value="Genomic_DNA"/>
</dbReference>
<evidence type="ECO:0000313" key="1">
    <source>
        <dbReference type="EMBL" id="KAL3780885.1"/>
    </source>
</evidence>
<evidence type="ECO:0000313" key="2">
    <source>
        <dbReference type="Proteomes" id="UP001530315"/>
    </source>
</evidence>
<protein>
    <submittedName>
        <fullName evidence="1">Uncharacterized protein</fullName>
    </submittedName>
</protein>
<name>A0ABD3P363_9STRA</name>
<accession>A0ABD3P363</accession>
<reference evidence="1 2" key="1">
    <citation type="submission" date="2024-10" db="EMBL/GenBank/DDBJ databases">
        <title>Updated reference genomes for cyclostephanoid diatoms.</title>
        <authorList>
            <person name="Roberts W.R."/>
            <person name="Alverson A.J."/>
        </authorList>
    </citation>
    <scope>NUCLEOTIDE SEQUENCE [LARGE SCALE GENOMIC DNA]</scope>
    <source>
        <strain evidence="1 2">AJA276-08</strain>
    </source>
</reference>
<dbReference type="Proteomes" id="UP001530315">
    <property type="component" value="Unassembled WGS sequence"/>
</dbReference>